<evidence type="ECO:0000256" key="2">
    <source>
        <dbReference type="ARBA" id="ARBA00006289"/>
    </source>
</evidence>
<name>A0AAU9IDH5_9CILI</name>
<evidence type="ECO:0000256" key="1">
    <source>
        <dbReference type="ARBA" id="ARBA00004496"/>
    </source>
</evidence>
<keyword evidence="3" id="KW-0963">Cytoplasm</keyword>
<evidence type="ECO:0000313" key="6">
    <source>
        <dbReference type="EMBL" id="CAG9311930.1"/>
    </source>
</evidence>
<gene>
    <name evidence="6" type="ORF">BSTOLATCC_MIC5189</name>
</gene>
<dbReference type="GO" id="GO:0031417">
    <property type="term" value="C:NatC complex"/>
    <property type="evidence" value="ECO:0007669"/>
    <property type="project" value="InterPro"/>
</dbReference>
<evidence type="ECO:0000259" key="5">
    <source>
        <dbReference type="Pfam" id="PF25789"/>
    </source>
</evidence>
<dbReference type="InterPro" id="IPR057983">
    <property type="entry name" value="NAA35-like_N"/>
</dbReference>
<feature type="domain" description="NAA35-like N-terminal" evidence="4">
    <location>
        <begin position="24"/>
        <end position="112"/>
    </location>
</feature>
<dbReference type="EMBL" id="CAJZBQ010000005">
    <property type="protein sequence ID" value="CAG9311930.1"/>
    <property type="molecule type" value="Genomic_DNA"/>
</dbReference>
<dbReference type="Pfam" id="PF25789">
    <property type="entry name" value="TPR_NAA35"/>
    <property type="match status" value="1"/>
</dbReference>
<evidence type="ECO:0000256" key="3">
    <source>
        <dbReference type="ARBA" id="ARBA00022490"/>
    </source>
</evidence>
<sequence>MISSFQDITYRFKEASTRLKSGENIATKRFSNLESMSATEIMDSRVDSGMILVQLPKVQELINDNIIPKLSALSESDLLSICHLQVKNFALWLEGQSLPHTLYSCVYLHTPELLNENPILKSLLKCIVFIVDCVHRHVLKITSLREDDYSYTSIKFLALFSTEQDVERDLLNAERSIGDENELLLAYLRSFRGLFYIISGLFKQNLNGRGSAETNILFTLRQLENMSERDLGEINTGIFNSSYCLVKLPHFPPTKVYEVEKYTFADAIVRIRKFLVSMSKLAAMPIIDDFEDLITYMNTIPSNDIVSKILYDYHLFSRKNDEWQIFYSFPFKRLILNSMHKIGIDTAFLIQNDSFTNYFKKVEVVFKELVSLTLKNDTRQRRTLSKYFPDFNILINEANFTEEAIYGKNRQNISEQLIFQWIFTHTVLYMIQYVSSGFKLDLYAQEEIGMIMFYMDFLYGVYLNGLSSLLEYLSTKSAKKKKLKGIKLIQNEFQLSSAKQILCRGIVRLFIILLKMNLIQRIPEEAEEIRFRNRFKRFDTLVVPQRLDYSSWLNVKSLAETMDIEKLITDCQESFETAKNQLKELDGIFMVKELIRVCVWNSLAITKGACSNWECKLNVMYNESPIFPVISLEPLPNNATS</sequence>
<dbReference type="InterPro" id="IPR007244">
    <property type="entry name" value="Naa35_N"/>
</dbReference>
<dbReference type="AlphaFoldDB" id="A0AAU9IDH5"/>
<dbReference type="PANTHER" id="PTHR21373:SF0">
    <property type="entry name" value="N-ALPHA-ACETYLTRANSFERASE 35, NATC AUXILIARY SUBUNIT"/>
    <property type="match status" value="1"/>
</dbReference>
<dbReference type="InterPro" id="IPR057982">
    <property type="entry name" value="TPR_NAA35"/>
</dbReference>
<feature type="domain" description="NAA35-like TPR repeats" evidence="5">
    <location>
        <begin position="324"/>
        <end position="629"/>
    </location>
</feature>
<evidence type="ECO:0000313" key="7">
    <source>
        <dbReference type="Proteomes" id="UP001162131"/>
    </source>
</evidence>
<organism evidence="6 7">
    <name type="scientific">Blepharisma stoltei</name>
    <dbReference type="NCBI Taxonomy" id="1481888"/>
    <lineage>
        <taxon>Eukaryota</taxon>
        <taxon>Sar</taxon>
        <taxon>Alveolata</taxon>
        <taxon>Ciliophora</taxon>
        <taxon>Postciliodesmatophora</taxon>
        <taxon>Heterotrichea</taxon>
        <taxon>Heterotrichida</taxon>
        <taxon>Blepharismidae</taxon>
        <taxon>Blepharisma</taxon>
    </lineage>
</organism>
<proteinExistence type="inferred from homology"/>
<protein>
    <submittedName>
        <fullName evidence="6">Uncharacterized protein</fullName>
    </submittedName>
</protein>
<comment type="similarity">
    <text evidence="2">Belongs to the MAK10 family.</text>
</comment>
<evidence type="ECO:0000259" key="4">
    <source>
        <dbReference type="Pfam" id="PF04112"/>
    </source>
</evidence>
<reference evidence="6" key="1">
    <citation type="submission" date="2021-09" db="EMBL/GenBank/DDBJ databases">
        <authorList>
            <consortium name="AG Swart"/>
            <person name="Singh M."/>
            <person name="Singh A."/>
            <person name="Seah K."/>
            <person name="Emmerich C."/>
        </authorList>
    </citation>
    <scope>NUCLEOTIDE SEQUENCE</scope>
    <source>
        <strain evidence="6">ATCC30299</strain>
    </source>
</reference>
<dbReference type="Proteomes" id="UP001162131">
    <property type="component" value="Unassembled WGS sequence"/>
</dbReference>
<comment type="caution">
    <text evidence="6">The sequence shown here is derived from an EMBL/GenBank/DDBJ whole genome shotgun (WGS) entry which is preliminary data.</text>
</comment>
<keyword evidence="7" id="KW-1185">Reference proteome</keyword>
<dbReference type="Pfam" id="PF04112">
    <property type="entry name" value="Mak10"/>
    <property type="match status" value="1"/>
</dbReference>
<dbReference type="PANTHER" id="PTHR21373">
    <property type="entry name" value="GLUCOSE REPRESSIBLE PROTEIN MAK10"/>
    <property type="match status" value="1"/>
</dbReference>
<accession>A0AAU9IDH5</accession>
<comment type="subcellular location">
    <subcellularLocation>
        <location evidence="1">Cytoplasm</location>
    </subcellularLocation>
</comment>